<protein>
    <submittedName>
        <fullName evidence="3">Jun-like transcription factor</fullName>
    </submittedName>
</protein>
<feature type="compositionally biased region" description="Low complexity" evidence="1">
    <location>
        <begin position="162"/>
        <end position="176"/>
    </location>
</feature>
<organism evidence="3 4">
    <name type="scientific">Extremus antarcticus</name>
    <dbReference type="NCBI Taxonomy" id="702011"/>
    <lineage>
        <taxon>Eukaryota</taxon>
        <taxon>Fungi</taxon>
        <taxon>Dikarya</taxon>
        <taxon>Ascomycota</taxon>
        <taxon>Pezizomycotina</taxon>
        <taxon>Dothideomycetes</taxon>
        <taxon>Dothideomycetidae</taxon>
        <taxon>Mycosphaerellales</taxon>
        <taxon>Extremaceae</taxon>
        <taxon>Extremus</taxon>
    </lineage>
</organism>
<feature type="compositionally biased region" description="Basic residues" evidence="1">
    <location>
        <begin position="462"/>
        <end position="471"/>
    </location>
</feature>
<reference evidence="3" key="1">
    <citation type="submission" date="2023-04" db="EMBL/GenBank/DDBJ databases">
        <title>Black Yeasts Isolated from many extreme environments.</title>
        <authorList>
            <person name="Coleine C."/>
            <person name="Stajich J.E."/>
            <person name="Selbmann L."/>
        </authorList>
    </citation>
    <scope>NUCLEOTIDE SEQUENCE</scope>
    <source>
        <strain evidence="3">CCFEE 5312</strain>
    </source>
</reference>
<feature type="compositionally biased region" description="Low complexity" evidence="1">
    <location>
        <begin position="141"/>
        <end position="151"/>
    </location>
</feature>
<evidence type="ECO:0000256" key="1">
    <source>
        <dbReference type="SAM" id="MobiDB-lite"/>
    </source>
</evidence>
<feature type="region of interest" description="Disordered" evidence="1">
    <location>
        <begin position="403"/>
        <end position="480"/>
    </location>
</feature>
<feature type="compositionally biased region" description="Low complexity" evidence="1">
    <location>
        <begin position="420"/>
        <end position="431"/>
    </location>
</feature>
<gene>
    <name evidence="3" type="primary">SRP40</name>
    <name evidence="3" type="ORF">LTR09_005763</name>
</gene>
<evidence type="ECO:0000313" key="3">
    <source>
        <dbReference type="EMBL" id="KAK3053137.1"/>
    </source>
</evidence>
<feature type="compositionally biased region" description="Low complexity" evidence="1">
    <location>
        <begin position="242"/>
        <end position="274"/>
    </location>
</feature>
<accession>A0AAJ0DFM4</accession>
<sequence>MARKAAKSTEKALLKRLWPAAWGPAPPQDVVLGQIAGFLGDLGFTESRDAVIRQAKDQGVVVGEVSTATNLPEEGLLKRWKPESASNASVKKEDSSSEGDSSSDEEAAEGGALVDGKAEKKSEPAASTKPGLKRKRSETPSSSDDSSSSSESEADNDAMNVDTPTASDSSTGSSSDSSEDERPVTKKTKISHVTKKSVSSKSSSSGSSSSGSSSSSTSESSSDSGSGSKKSKSSVKSKKSANSKSSSSGSSSSSSSASSSSESDSGSSSSSSSDSEPEPAPRSPSPVKAVKKEKKKPKQKMIKKIEVLKTDSKRDSVSSSSATLGAEDPAIKHEDTLLVPTADPNDDTLQQIPATKENVKKLKKDMIPFSRIPADQKVDPRFSSNNYVSYDYADRAYQDLSVTKGKGFTKEKNKKKRGESTSASASTVSSSDFTPPFLYKSAPPKGHPLSPGCKRLGPAARKYQKREKLHKQREAEEKRRVDRLWATEGYVLEPPWERGYRKPRYGV</sequence>
<feature type="domain" description="Srp40 C-terminal" evidence="2">
    <location>
        <begin position="368"/>
        <end position="427"/>
    </location>
</feature>
<dbReference type="Pfam" id="PF05022">
    <property type="entry name" value="SRP40_C"/>
    <property type="match status" value="1"/>
</dbReference>
<dbReference type="EMBL" id="JAWDJX010000017">
    <property type="protein sequence ID" value="KAK3053137.1"/>
    <property type="molecule type" value="Genomic_DNA"/>
</dbReference>
<feature type="compositionally biased region" description="Basic residues" evidence="1">
    <location>
        <begin position="289"/>
        <end position="302"/>
    </location>
</feature>
<evidence type="ECO:0000259" key="2">
    <source>
        <dbReference type="Pfam" id="PF05022"/>
    </source>
</evidence>
<comment type="caution">
    <text evidence="3">The sequence shown here is derived from an EMBL/GenBank/DDBJ whole genome shotgun (WGS) entry which is preliminary data.</text>
</comment>
<feature type="compositionally biased region" description="Low complexity" evidence="1">
    <location>
        <begin position="196"/>
        <end position="228"/>
    </location>
</feature>
<feature type="compositionally biased region" description="Basic residues" evidence="1">
    <location>
        <begin position="185"/>
        <end position="195"/>
    </location>
</feature>
<feature type="compositionally biased region" description="Basic and acidic residues" evidence="1">
    <location>
        <begin position="303"/>
        <end position="316"/>
    </location>
</feature>
<dbReference type="Proteomes" id="UP001271007">
    <property type="component" value="Unassembled WGS sequence"/>
</dbReference>
<feature type="region of interest" description="Disordered" evidence="1">
    <location>
        <begin position="68"/>
        <end position="335"/>
    </location>
</feature>
<proteinExistence type="predicted"/>
<dbReference type="GO" id="GO:0005730">
    <property type="term" value="C:nucleolus"/>
    <property type="evidence" value="ECO:0007669"/>
    <property type="project" value="UniProtKB-ARBA"/>
</dbReference>
<name>A0AAJ0DFM4_9PEZI</name>
<dbReference type="AlphaFoldDB" id="A0AAJ0DFM4"/>
<evidence type="ECO:0000313" key="4">
    <source>
        <dbReference type="Proteomes" id="UP001271007"/>
    </source>
</evidence>
<dbReference type="InterPro" id="IPR007718">
    <property type="entry name" value="Srp40_C"/>
</dbReference>
<feature type="compositionally biased region" description="Basic residues" evidence="1">
    <location>
        <begin position="229"/>
        <end position="241"/>
    </location>
</feature>
<keyword evidence="4" id="KW-1185">Reference proteome</keyword>